<proteinExistence type="predicted"/>
<name>A0A1M6G7K9_9FLAO</name>
<reference evidence="1 2" key="1">
    <citation type="submission" date="2016-11" db="EMBL/GenBank/DDBJ databases">
        <authorList>
            <person name="Jaros S."/>
            <person name="Januszkiewicz K."/>
            <person name="Wedrychowicz H."/>
        </authorList>
    </citation>
    <scope>NUCLEOTIDE SEQUENCE [LARGE SCALE GENOMIC DNA]</scope>
    <source>
        <strain evidence="1 2">DSM 25479</strain>
    </source>
</reference>
<dbReference type="RefSeq" id="WP_073180249.1">
    <property type="nucleotide sequence ID" value="NZ_FQYI01000008.1"/>
</dbReference>
<accession>A0A1M6G7K9</accession>
<protein>
    <recommendedName>
        <fullName evidence="3">Phage tail tube protein</fullName>
    </recommendedName>
</protein>
<evidence type="ECO:0008006" key="3">
    <source>
        <dbReference type="Google" id="ProtNLM"/>
    </source>
</evidence>
<keyword evidence="2" id="KW-1185">Reference proteome</keyword>
<dbReference type="STRING" id="1118202.SAMN05443429_10888"/>
<sequence>MAFTFGIAKILSGDKAADGGLGTALTEHDETLKGTAQLTRSDEDINWIETEERGKRLAISQSNAETILEFEVANPSLETQAYYCGGAVKTANGKKSYSPPTNSQSIEKSFKIETKSGYDIVIPNGKVTATPLSGTIGTENVMTMKVRVAVQQPDKAGVDALTYQEK</sequence>
<dbReference type="Proteomes" id="UP000184335">
    <property type="component" value="Unassembled WGS sequence"/>
</dbReference>
<dbReference type="AlphaFoldDB" id="A0A1M6G7K9"/>
<evidence type="ECO:0000313" key="1">
    <source>
        <dbReference type="EMBL" id="SHJ05918.1"/>
    </source>
</evidence>
<dbReference type="OrthoDB" id="762138at2"/>
<organism evidence="1 2">
    <name type="scientific">Cruoricaptor ignavus</name>
    <dbReference type="NCBI Taxonomy" id="1118202"/>
    <lineage>
        <taxon>Bacteria</taxon>
        <taxon>Pseudomonadati</taxon>
        <taxon>Bacteroidota</taxon>
        <taxon>Flavobacteriia</taxon>
        <taxon>Flavobacteriales</taxon>
        <taxon>Weeksellaceae</taxon>
        <taxon>Cruoricaptor</taxon>
    </lineage>
</organism>
<evidence type="ECO:0000313" key="2">
    <source>
        <dbReference type="Proteomes" id="UP000184335"/>
    </source>
</evidence>
<dbReference type="EMBL" id="FQYI01000008">
    <property type="protein sequence ID" value="SHJ05918.1"/>
    <property type="molecule type" value="Genomic_DNA"/>
</dbReference>
<gene>
    <name evidence="1" type="ORF">SAMN05443429_10888</name>
</gene>